<comment type="caution">
    <text evidence="1">The sequence shown here is derived from an EMBL/GenBank/DDBJ whole genome shotgun (WGS) entry which is preliminary data.</text>
</comment>
<evidence type="ECO:0000313" key="1">
    <source>
        <dbReference type="EMBL" id="TWT29208.1"/>
    </source>
</evidence>
<accession>A0A5C5UT00</accession>
<dbReference type="OrthoDB" id="257946at2"/>
<proteinExistence type="predicted"/>
<dbReference type="AlphaFoldDB" id="A0A5C5UT00"/>
<evidence type="ECO:0000313" key="2">
    <source>
        <dbReference type="Proteomes" id="UP000316714"/>
    </source>
</evidence>
<dbReference type="Proteomes" id="UP000316714">
    <property type="component" value="Unassembled WGS sequence"/>
</dbReference>
<protein>
    <submittedName>
        <fullName evidence="1">Uncharacterized protein</fullName>
    </submittedName>
</protein>
<organism evidence="1 2">
    <name type="scientific">Posidoniimonas corsicana</name>
    <dbReference type="NCBI Taxonomy" id="1938618"/>
    <lineage>
        <taxon>Bacteria</taxon>
        <taxon>Pseudomonadati</taxon>
        <taxon>Planctomycetota</taxon>
        <taxon>Planctomycetia</taxon>
        <taxon>Pirellulales</taxon>
        <taxon>Lacipirellulaceae</taxon>
        <taxon>Posidoniimonas</taxon>
    </lineage>
</organism>
<keyword evidence="2" id="KW-1185">Reference proteome</keyword>
<sequence length="260" mass="28857">MDYALLPFPTYTRERDYAGRPDLRAALASGARSVSAGSISNLELLDHLVEVLRDLPWKIMVDHCHEQEGSLHVAVLATDLGRSLEKGDEVNAGFFLQNSEAGRFDTLACARVFRVACWNGMLLECDEGQSFCVAAGGDRPGAWREKIKEVVDRSFCGDGIDVDAARFRATTQQIVMTPYEFLCNLYAQGLITDDEQHSIQRAFDEAADFSMYGVINAVTQAAHGLRANDRWARAFQIERLGGEILRGDHNLPAQDPVFSR</sequence>
<gene>
    <name evidence="1" type="ORF">KOR34_52630</name>
</gene>
<dbReference type="EMBL" id="SIHJ01000010">
    <property type="protein sequence ID" value="TWT29208.1"/>
    <property type="molecule type" value="Genomic_DNA"/>
</dbReference>
<dbReference type="RefSeq" id="WP_146569068.1">
    <property type="nucleotide sequence ID" value="NZ_SIHJ01000010.1"/>
</dbReference>
<reference evidence="1 2" key="1">
    <citation type="submission" date="2019-02" db="EMBL/GenBank/DDBJ databases">
        <title>Deep-cultivation of Planctomycetes and their phenomic and genomic characterization uncovers novel biology.</title>
        <authorList>
            <person name="Wiegand S."/>
            <person name="Jogler M."/>
            <person name="Boedeker C."/>
            <person name="Pinto D."/>
            <person name="Vollmers J."/>
            <person name="Rivas-Marin E."/>
            <person name="Kohn T."/>
            <person name="Peeters S.H."/>
            <person name="Heuer A."/>
            <person name="Rast P."/>
            <person name="Oberbeckmann S."/>
            <person name="Bunk B."/>
            <person name="Jeske O."/>
            <person name="Meyerdierks A."/>
            <person name="Storesund J.E."/>
            <person name="Kallscheuer N."/>
            <person name="Luecker S."/>
            <person name="Lage O.M."/>
            <person name="Pohl T."/>
            <person name="Merkel B.J."/>
            <person name="Hornburger P."/>
            <person name="Mueller R.-W."/>
            <person name="Bruemmer F."/>
            <person name="Labrenz M."/>
            <person name="Spormann A.M."/>
            <person name="Op Den Camp H."/>
            <person name="Overmann J."/>
            <person name="Amann R."/>
            <person name="Jetten M.S.M."/>
            <person name="Mascher T."/>
            <person name="Medema M.H."/>
            <person name="Devos D.P."/>
            <person name="Kaster A.-K."/>
            <person name="Ovreas L."/>
            <person name="Rohde M."/>
            <person name="Galperin M.Y."/>
            <person name="Jogler C."/>
        </authorList>
    </citation>
    <scope>NUCLEOTIDE SEQUENCE [LARGE SCALE GENOMIC DNA]</scope>
    <source>
        <strain evidence="1 2">KOR34</strain>
    </source>
</reference>
<name>A0A5C5UT00_9BACT</name>